<evidence type="ECO:0000256" key="8">
    <source>
        <dbReference type="RuleBase" id="RU366033"/>
    </source>
</evidence>
<dbReference type="PANTHER" id="PTHR23515">
    <property type="entry name" value="HIGH-AFFINITY NITRATE TRANSPORTER 2.3"/>
    <property type="match status" value="1"/>
</dbReference>
<keyword evidence="3 8" id="KW-0813">Transport</keyword>
<evidence type="ECO:0000259" key="10">
    <source>
        <dbReference type="PROSITE" id="PS50850"/>
    </source>
</evidence>
<keyword evidence="8" id="KW-1003">Cell membrane</keyword>
<dbReference type="GO" id="GO:0042128">
    <property type="term" value="P:nitrate assimilation"/>
    <property type="evidence" value="ECO:0007669"/>
    <property type="project" value="UniProtKB-UniRule"/>
</dbReference>
<dbReference type="Proteomes" id="UP000018144">
    <property type="component" value="Unassembled WGS sequence"/>
</dbReference>
<dbReference type="GO" id="GO:0015113">
    <property type="term" value="F:nitrite transmembrane transporter activity"/>
    <property type="evidence" value="ECO:0007669"/>
    <property type="project" value="InterPro"/>
</dbReference>
<dbReference type="OrthoDB" id="434240at2759"/>
<feature type="transmembrane region" description="Helical" evidence="8">
    <location>
        <begin position="200"/>
        <end position="218"/>
    </location>
</feature>
<feature type="transmembrane region" description="Helical" evidence="8">
    <location>
        <begin position="475"/>
        <end position="492"/>
    </location>
</feature>
<feature type="transmembrane region" description="Helical" evidence="8">
    <location>
        <begin position="158"/>
        <end position="180"/>
    </location>
</feature>
<dbReference type="eggNOG" id="ENOG502QPIC">
    <property type="taxonomic scope" value="Eukaryota"/>
</dbReference>
<evidence type="ECO:0000313" key="11">
    <source>
        <dbReference type="EMBL" id="CCX12218.1"/>
    </source>
</evidence>
<feature type="transmembrane region" description="Helical" evidence="8">
    <location>
        <begin position="444"/>
        <end position="463"/>
    </location>
</feature>
<dbReference type="SUPFAM" id="SSF103473">
    <property type="entry name" value="MFS general substrate transporter"/>
    <property type="match status" value="1"/>
</dbReference>
<feature type="transmembrane region" description="Helical" evidence="8">
    <location>
        <begin position="410"/>
        <end position="432"/>
    </location>
</feature>
<evidence type="ECO:0000313" key="12">
    <source>
        <dbReference type="Proteomes" id="UP000018144"/>
    </source>
</evidence>
<comment type="subcellular location">
    <subcellularLocation>
        <location evidence="8">Cell membrane</location>
        <topology evidence="8">Multi-pass membrane protein</topology>
    </subcellularLocation>
    <subcellularLocation>
        <location evidence="1">Membrane</location>
        <topology evidence="1">Multi-pass membrane protein</topology>
    </subcellularLocation>
</comment>
<feature type="compositionally biased region" description="Polar residues" evidence="9">
    <location>
        <begin position="235"/>
        <end position="253"/>
    </location>
</feature>
<dbReference type="GO" id="GO:0005886">
    <property type="term" value="C:plasma membrane"/>
    <property type="evidence" value="ECO:0007669"/>
    <property type="project" value="UniProtKB-SubCell"/>
</dbReference>
<dbReference type="STRING" id="1076935.U4LCS0"/>
<dbReference type="PROSITE" id="PS50850">
    <property type="entry name" value="MFS"/>
    <property type="match status" value="1"/>
</dbReference>
<evidence type="ECO:0000256" key="6">
    <source>
        <dbReference type="ARBA" id="ARBA00023063"/>
    </source>
</evidence>
<keyword evidence="4 8" id="KW-0812">Transmembrane</keyword>
<organism evidence="11 12">
    <name type="scientific">Pyronema omphalodes (strain CBS 100304)</name>
    <name type="common">Pyronema confluens</name>
    <dbReference type="NCBI Taxonomy" id="1076935"/>
    <lineage>
        <taxon>Eukaryota</taxon>
        <taxon>Fungi</taxon>
        <taxon>Dikarya</taxon>
        <taxon>Ascomycota</taxon>
        <taxon>Pezizomycotina</taxon>
        <taxon>Pezizomycetes</taxon>
        <taxon>Pezizales</taxon>
        <taxon>Pyronemataceae</taxon>
        <taxon>Pyronema</taxon>
    </lineage>
</organism>
<protein>
    <recommendedName>
        <fullName evidence="8">Nitrate/nitrite transporter</fullName>
    </recommendedName>
</protein>
<feature type="transmembrane region" description="Helical" evidence="8">
    <location>
        <begin position="101"/>
        <end position="120"/>
    </location>
</feature>
<feature type="transmembrane region" description="Helical" evidence="8">
    <location>
        <begin position="385"/>
        <end position="404"/>
    </location>
</feature>
<feature type="transmembrane region" description="Helical" evidence="8">
    <location>
        <begin position="355"/>
        <end position="373"/>
    </location>
</feature>
<dbReference type="InterPro" id="IPR004737">
    <property type="entry name" value="NO3_transporter_NarK/NarU-like"/>
</dbReference>
<feature type="domain" description="Major facilitator superfamily (MFS) profile" evidence="10">
    <location>
        <begin position="34"/>
        <end position="497"/>
    </location>
</feature>
<accession>U4LCS0</accession>
<dbReference type="Pfam" id="PF07690">
    <property type="entry name" value="MFS_1"/>
    <property type="match status" value="1"/>
</dbReference>
<keyword evidence="5 8" id="KW-1133">Transmembrane helix</keyword>
<dbReference type="OMA" id="IPCFMFA"/>
<keyword evidence="12" id="KW-1185">Reference proteome</keyword>
<dbReference type="EMBL" id="HF935685">
    <property type="protein sequence ID" value="CCX12218.1"/>
    <property type="molecule type" value="Genomic_DNA"/>
</dbReference>
<dbReference type="InterPro" id="IPR036259">
    <property type="entry name" value="MFS_trans_sf"/>
</dbReference>
<dbReference type="NCBIfam" id="TIGR00886">
    <property type="entry name" value="2A0108"/>
    <property type="match status" value="1"/>
</dbReference>
<feature type="transmembrane region" description="Helical" evidence="8">
    <location>
        <begin position="34"/>
        <end position="52"/>
    </location>
</feature>
<sequence length="504" mass="54094">MGVSILWKAPKVNPVNKKALSVPIFNPFDKYGRTFFFSTFGFMIAFLSWYAFPPLLTKSIKEDLHLSQAEIGNSNIMALVATLIMRLIVGPLCDRYGPRYVFAGVLLAGSIPTALAGTVTDARGLLIIRFFVGILGATFVPCQVWSTGFYDKSVVGTANALMAGLGNAGGGITYFVMPAIFDSFVKNQGLTPRVSWRVSFIVPFILITATALGMLLFCEDTPTGPWSERHLHAQGASNPSSNEGTIVDTTGNITDHLPVSSSTSGKSSFVDKDDLEAASTRSKQHELTAARIERIAESEVIHAPTFKESLGVMFSLQALLLSAPYACSFGGELAINSILGAYYSKNFPHLGQTKSGQWAAMFGLLNVFFHIIYRATKGSVAAKKFWLLFLGVAMGGMCLCIGLLNPHDHATMIGLIACMAFFMDGANGANFAVVPHVFPSANGILSGVVGAAGNLGGVIFAIIFRYNGNQYGRSIWISGIIMIAVNLSVSWIRPIPKSQIAQLA</sequence>
<dbReference type="InterPro" id="IPR011701">
    <property type="entry name" value="MFS"/>
</dbReference>
<name>U4LCS0_PYROM</name>
<evidence type="ECO:0000256" key="4">
    <source>
        <dbReference type="ARBA" id="ARBA00022692"/>
    </source>
</evidence>
<proteinExistence type="inferred from homology"/>
<keyword evidence="6 8" id="KW-0534">Nitrate assimilation</keyword>
<comment type="similarity">
    <text evidence="2 8">Belongs to the major facilitator superfamily. Nitrate/nitrite porter (TC 2.A.1.8) family.</text>
</comment>
<dbReference type="GO" id="GO:0015112">
    <property type="term" value="F:nitrate transmembrane transporter activity"/>
    <property type="evidence" value="ECO:0007669"/>
    <property type="project" value="UniProtKB-UniRule"/>
</dbReference>
<evidence type="ECO:0000256" key="3">
    <source>
        <dbReference type="ARBA" id="ARBA00022448"/>
    </source>
</evidence>
<feature type="transmembrane region" description="Helical" evidence="8">
    <location>
        <begin position="126"/>
        <end position="146"/>
    </location>
</feature>
<keyword evidence="7 8" id="KW-0472">Membrane</keyword>
<reference evidence="11 12" key="1">
    <citation type="journal article" date="2013" name="PLoS Genet.">
        <title>The genome and development-dependent transcriptomes of Pyronema confluens: a window into fungal evolution.</title>
        <authorList>
            <person name="Traeger S."/>
            <person name="Altegoer F."/>
            <person name="Freitag M."/>
            <person name="Gabaldon T."/>
            <person name="Kempken F."/>
            <person name="Kumar A."/>
            <person name="Marcet-Houben M."/>
            <person name="Poggeler S."/>
            <person name="Stajich J.E."/>
            <person name="Nowrousian M."/>
        </authorList>
    </citation>
    <scope>NUCLEOTIDE SEQUENCE [LARGE SCALE GENOMIC DNA]</scope>
    <source>
        <strain evidence="12">CBS 100304</strain>
        <tissue evidence="11">Vegetative mycelium</tissue>
    </source>
</reference>
<evidence type="ECO:0000256" key="1">
    <source>
        <dbReference type="ARBA" id="ARBA00004141"/>
    </source>
</evidence>
<dbReference type="AlphaFoldDB" id="U4LCS0"/>
<evidence type="ECO:0000256" key="9">
    <source>
        <dbReference type="SAM" id="MobiDB-lite"/>
    </source>
</evidence>
<dbReference type="FunFam" id="1.20.1250.20:FF:000382">
    <property type="entry name" value="Nitrate transporter CrnA"/>
    <property type="match status" value="1"/>
</dbReference>
<gene>
    <name evidence="11" type="ORF">PCON_11812</name>
</gene>
<feature type="region of interest" description="Disordered" evidence="9">
    <location>
        <begin position="228"/>
        <end position="268"/>
    </location>
</feature>
<feature type="transmembrane region" description="Helical" evidence="8">
    <location>
        <begin position="318"/>
        <end position="343"/>
    </location>
</feature>
<dbReference type="InterPro" id="IPR044772">
    <property type="entry name" value="NO3_transporter"/>
</dbReference>
<evidence type="ECO:0000256" key="5">
    <source>
        <dbReference type="ARBA" id="ARBA00022989"/>
    </source>
</evidence>
<feature type="transmembrane region" description="Helical" evidence="8">
    <location>
        <begin position="72"/>
        <end position="89"/>
    </location>
</feature>
<dbReference type="Gene3D" id="1.20.1250.20">
    <property type="entry name" value="MFS general substrate transporter like domains"/>
    <property type="match status" value="2"/>
</dbReference>
<dbReference type="InterPro" id="IPR020846">
    <property type="entry name" value="MFS_dom"/>
</dbReference>
<evidence type="ECO:0000256" key="7">
    <source>
        <dbReference type="ARBA" id="ARBA00023136"/>
    </source>
</evidence>
<evidence type="ECO:0000256" key="2">
    <source>
        <dbReference type="ARBA" id="ARBA00008432"/>
    </source>
</evidence>